<name>A0A8J6IR87_9FIRM</name>
<proteinExistence type="predicted"/>
<sequence>MPDIAAQLAQLPHLRREISQLTADIERLRDAIPYATDVVKASAREYPYTEGCVTVSGIDLTATEARRYSLEISHKLSERSIRRDQLLDLADSLEREINKLPDSRHRQVLRLRYIEGLTIEETAGQMGYSARQVDRLQKEAIQSCRGMSC</sequence>
<protein>
    <recommendedName>
        <fullName evidence="1">RNA polymerase sigma-70 region 4 domain-containing protein</fullName>
    </recommendedName>
</protein>
<dbReference type="CDD" id="cd06171">
    <property type="entry name" value="Sigma70_r4"/>
    <property type="match status" value="1"/>
</dbReference>
<dbReference type="GO" id="GO:0006352">
    <property type="term" value="P:DNA-templated transcription initiation"/>
    <property type="evidence" value="ECO:0007669"/>
    <property type="project" value="InterPro"/>
</dbReference>
<comment type="caution">
    <text evidence="2">The sequence shown here is derived from an EMBL/GenBank/DDBJ whole genome shotgun (WGS) entry which is preliminary data.</text>
</comment>
<evidence type="ECO:0000313" key="3">
    <source>
        <dbReference type="Proteomes" id="UP000597668"/>
    </source>
</evidence>
<gene>
    <name evidence="2" type="ORF">H8K20_12480</name>
</gene>
<organism evidence="2 3">
    <name type="scientific">Neobittarella massiliensis</name>
    <name type="common">ex Bilen et al. 2018</name>
    <dbReference type="NCBI Taxonomy" id="2041842"/>
    <lineage>
        <taxon>Bacteria</taxon>
        <taxon>Bacillati</taxon>
        <taxon>Bacillota</taxon>
        <taxon>Clostridia</taxon>
        <taxon>Eubacteriales</taxon>
        <taxon>Oscillospiraceae</taxon>
        <taxon>Neobittarella (ex Bilen et al. 2018)</taxon>
    </lineage>
</organism>
<dbReference type="Pfam" id="PF04545">
    <property type="entry name" value="Sigma70_r4"/>
    <property type="match status" value="1"/>
</dbReference>
<feature type="domain" description="RNA polymerase sigma-70 region 4" evidence="1">
    <location>
        <begin position="103"/>
        <end position="145"/>
    </location>
</feature>
<dbReference type="SUPFAM" id="SSF88659">
    <property type="entry name" value="Sigma3 and sigma4 domains of RNA polymerase sigma factors"/>
    <property type="match status" value="1"/>
</dbReference>
<dbReference type="EMBL" id="JACOGI010000003">
    <property type="protein sequence ID" value="MBC3517206.1"/>
    <property type="molecule type" value="Genomic_DNA"/>
</dbReference>
<evidence type="ECO:0000259" key="1">
    <source>
        <dbReference type="Pfam" id="PF04545"/>
    </source>
</evidence>
<dbReference type="GO" id="GO:0003700">
    <property type="term" value="F:DNA-binding transcription factor activity"/>
    <property type="evidence" value="ECO:0007669"/>
    <property type="project" value="InterPro"/>
</dbReference>
<keyword evidence="3" id="KW-1185">Reference proteome</keyword>
<dbReference type="Gene3D" id="1.10.10.10">
    <property type="entry name" value="Winged helix-like DNA-binding domain superfamily/Winged helix DNA-binding domain"/>
    <property type="match status" value="1"/>
</dbReference>
<dbReference type="AlphaFoldDB" id="A0A8J6IR87"/>
<accession>A0A8J6IR87</accession>
<dbReference type="Proteomes" id="UP000597668">
    <property type="component" value="Unassembled WGS sequence"/>
</dbReference>
<dbReference type="InterPro" id="IPR036388">
    <property type="entry name" value="WH-like_DNA-bd_sf"/>
</dbReference>
<dbReference type="InterPro" id="IPR007630">
    <property type="entry name" value="RNA_pol_sigma70_r4"/>
</dbReference>
<reference evidence="2" key="1">
    <citation type="submission" date="2020-08" db="EMBL/GenBank/DDBJ databases">
        <authorList>
            <person name="Liu C."/>
            <person name="Sun Q."/>
        </authorList>
    </citation>
    <scope>NUCLEOTIDE SEQUENCE</scope>
    <source>
        <strain evidence="2">NSJ-65</strain>
    </source>
</reference>
<dbReference type="RefSeq" id="WP_186488647.1">
    <property type="nucleotide sequence ID" value="NZ_JACOGI010000003.1"/>
</dbReference>
<dbReference type="InterPro" id="IPR013324">
    <property type="entry name" value="RNA_pol_sigma_r3/r4-like"/>
</dbReference>
<evidence type="ECO:0000313" key="2">
    <source>
        <dbReference type="EMBL" id="MBC3517206.1"/>
    </source>
</evidence>